<dbReference type="eggNOG" id="ENOG502S3Y4">
    <property type="taxonomic scope" value="Eukaryota"/>
</dbReference>
<dbReference type="OMA" id="DESTWTM"/>
<dbReference type="AlphaFoldDB" id="A0A0D3ICW1"/>
<evidence type="ECO:0000313" key="4">
    <source>
        <dbReference type="EnsemblProtists" id="EOD09096"/>
    </source>
</evidence>
<keyword evidence="5" id="KW-1185">Reference proteome</keyword>
<comment type="subcellular location">
    <subcellularLocation>
        <location evidence="1">Cytoplasm</location>
    </subcellularLocation>
</comment>
<evidence type="ECO:0000259" key="3">
    <source>
        <dbReference type="PROSITE" id="PS51203"/>
    </source>
</evidence>
<dbReference type="RefSeq" id="XP_005761525.1">
    <property type="nucleotide sequence ID" value="XM_005761468.1"/>
</dbReference>
<keyword evidence="2" id="KW-0963">Cytoplasm</keyword>
<dbReference type="GO" id="GO:0051082">
    <property type="term" value="F:unfolded protein binding"/>
    <property type="evidence" value="ECO:0007669"/>
    <property type="project" value="TreeGrafter"/>
</dbReference>
<evidence type="ECO:0000313" key="5">
    <source>
        <dbReference type="Proteomes" id="UP000013827"/>
    </source>
</evidence>
<organism evidence="4 5">
    <name type="scientific">Emiliania huxleyi (strain CCMP1516)</name>
    <dbReference type="NCBI Taxonomy" id="280463"/>
    <lineage>
        <taxon>Eukaryota</taxon>
        <taxon>Haptista</taxon>
        <taxon>Haptophyta</taxon>
        <taxon>Prymnesiophyceae</taxon>
        <taxon>Isochrysidales</taxon>
        <taxon>Noelaerhabdaceae</taxon>
        <taxon>Emiliania</taxon>
    </lineage>
</organism>
<dbReference type="Pfam" id="PF04969">
    <property type="entry name" value="CS"/>
    <property type="match status" value="1"/>
</dbReference>
<reference evidence="4" key="2">
    <citation type="submission" date="2024-10" db="UniProtKB">
        <authorList>
            <consortium name="EnsemblProtists"/>
        </authorList>
    </citation>
    <scope>IDENTIFICATION</scope>
</reference>
<proteinExistence type="predicted"/>
<dbReference type="CDD" id="cd06467">
    <property type="entry name" value="p23_NUDC_like"/>
    <property type="match status" value="1"/>
</dbReference>
<dbReference type="PROSITE" id="PS51203">
    <property type="entry name" value="CS"/>
    <property type="match status" value="1"/>
</dbReference>
<dbReference type="HOGENOM" id="CLU_814996_0_0_1"/>
<evidence type="ECO:0000256" key="1">
    <source>
        <dbReference type="ARBA" id="ARBA00004496"/>
    </source>
</evidence>
<dbReference type="Proteomes" id="UP000013827">
    <property type="component" value="Unassembled WGS sequence"/>
</dbReference>
<dbReference type="GeneID" id="17255239"/>
<reference evidence="5" key="1">
    <citation type="journal article" date="2013" name="Nature">
        <title>Pan genome of the phytoplankton Emiliania underpins its global distribution.</title>
        <authorList>
            <person name="Read B.A."/>
            <person name="Kegel J."/>
            <person name="Klute M.J."/>
            <person name="Kuo A."/>
            <person name="Lefebvre S.C."/>
            <person name="Maumus F."/>
            <person name="Mayer C."/>
            <person name="Miller J."/>
            <person name="Monier A."/>
            <person name="Salamov A."/>
            <person name="Young J."/>
            <person name="Aguilar M."/>
            <person name="Claverie J.M."/>
            <person name="Frickenhaus S."/>
            <person name="Gonzalez K."/>
            <person name="Herman E.K."/>
            <person name="Lin Y.C."/>
            <person name="Napier J."/>
            <person name="Ogata H."/>
            <person name="Sarno A.F."/>
            <person name="Shmutz J."/>
            <person name="Schroeder D."/>
            <person name="de Vargas C."/>
            <person name="Verret F."/>
            <person name="von Dassow P."/>
            <person name="Valentin K."/>
            <person name="Van de Peer Y."/>
            <person name="Wheeler G."/>
            <person name="Dacks J.B."/>
            <person name="Delwiche C.F."/>
            <person name="Dyhrman S.T."/>
            <person name="Glockner G."/>
            <person name="John U."/>
            <person name="Richards T."/>
            <person name="Worden A.Z."/>
            <person name="Zhang X."/>
            <person name="Grigoriev I.V."/>
            <person name="Allen A.E."/>
            <person name="Bidle K."/>
            <person name="Borodovsky M."/>
            <person name="Bowler C."/>
            <person name="Brownlee C."/>
            <person name="Cock J.M."/>
            <person name="Elias M."/>
            <person name="Gladyshev V.N."/>
            <person name="Groth M."/>
            <person name="Guda C."/>
            <person name="Hadaegh A."/>
            <person name="Iglesias-Rodriguez M.D."/>
            <person name="Jenkins J."/>
            <person name="Jones B.M."/>
            <person name="Lawson T."/>
            <person name="Leese F."/>
            <person name="Lindquist E."/>
            <person name="Lobanov A."/>
            <person name="Lomsadze A."/>
            <person name="Malik S.B."/>
            <person name="Marsh M.E."/>
            <person name="Mackinder L."/>
            <person name="Mock T."/>
            <person name="Mueller-Roeber B."/>
            <person name="Pagarete A."/>
            <person name="Parker M."/>
            <person name="Probert I."/>
            <person name="Quesneville H."/>
            <person name="Raines C."/>
            <person name="Rensing S.A."/>
            <person name="Riano-Pachon D.M."/>
            <person name="Richier S."/>
            <person name="Rokitta S."/>
            <person name="Shiraiwa Y."/>
            <person name="Soanes D.M."/>
            <person name="van der Giezen M."/>
            <person name="Wahlund T.M."/>
            <person name="Williams B."/>
            <person name="Wilson W."/>
            <person name="Wolfe G."/>
            <person name="Wurch L.L."/>
        </authorList>
    </citation>
    <scope>NUCLEOTIDE SEQUENCE</scope>
</reference>
<dbReference type="PANTHER" id="PTHR12356:SF3">
    <property type="entry name" value="NUCLEAR MIGRATION PROTEIN NUDC"/>
    <property type="match status" value="1"/>
</dbReference>
<sequence>MLPFEFTYVKIPADEALDYEELRGEISKAGDSLQAQLKAAFAGGSIKRVDHLRQTYGRDVESKLDTLNRIAQEEGSVELFALTKPSKSSQPVPHAGVYLYIDEMGMLKDRPVNRRAFELARSCGLEPEQPFHGDAYVGRVLVEPGLRQADFHAAEVVSSSPWMASAPAENAAYAAAMHDYEQAAKAKQVGPTEEERSEARGWSWSQTAEELEVSVRLPEGVSKKELKVAITATRLVVGRKAGGDPIAQLALYAPVSADESTWTMGSDERGTTVCIEMEKLHPETWPQPEKVS</sequence>
<evidence type="ECO:0000256" key="2">
    <source>
        <dbReference type="ARBA" id="ARBA00022490"/>
    </source>
</evidence>
<dbReference type="Gene3D" id="2.60.40.790">
    <property type="match status" value="1"/>
</dbReference>
<dbReference type="EnsemblProtists" id="EOD09096">
    <property type="protein sequence ID" value="EOD09096"/>
    <property type="gene ID" value="EMIHUDRAFT_105797"/>
</dbReference>
<dbReference type="PaxDb" id="2903-EOD09096"/>
<dbReference type="InterPro" id="IPR007052">
    <property type="entry name" value="CS_dom"/>
</dbReference>
<protein>
    <recommendedName>
        <fullName evidence="3">CS domain-containing protein</fullName>
    </recommendedName>
</protein>
<dbReference type="InterPro" id="IPR008978">
    <property type="entry name" value="HSP20-like_chaperone"/>
</dbReference>
<feature type="domain" description="CS" evidence="3">
    <location>
        <begin position="197"/>
        <end position="289"/>
    </location>
</feature>
<dbReference type="GO" id="GO:0006457">
    <property type="term" value="P:protein folding"/>
    <property type="evidence" value="ECO:0007669"/>
    <property type="project" value="TreeGrafter"/>
</dbReference>
<dbReference type="SUPFAM" id="SSF49764">
    <property type="entry name" value="HSP20-like chaperones"/>
    <property type="match status" value="1"/>
</dbReference>
<dbReference type="InterPro" id="IPR037898">
    <property type="entry name" value="NudC_fam"/>
</dbReference>
<dbReference type="PANTHER" id="PTHR12356">
    <property type="entry name" value="NUCLEAR MOVEMENT PROTEIN NUDC"/>
    <property type="match status" value="1"/>
</dbReference>
<name>A0A0D3ICW1_EMIH1</name>
<dbReference type="GO" id="GO:0005737">
    <property type="term" value="C:cytoplasm"/>
    <property type="evidence" value="ECO:0007669"/>
    <property type="project" value="UniProtKB-SubCell"/>
</dbReference>
<dbReference type="KEGG" id="ehx:EMIHUDRAFT_105797"/>
<accession>A0A0D3ICW1</accession>